<dbReference type="RefSeq" id="XP_033585194.1">
    <property type="nucleotide sequence ID" value="XM_033738500.1"/>
</dbReference>
<dbReference type="PANTHER" id="PTHR47843:SF5">
    <property type="entry name" value="BTB_POZ DOMAIN PROTEIN"/>
    <property type="match status" value="1"/>
</dbReference>
<evidence type="ECO:0000313" key="3">
    <source>
        <dbReference type="EMBL" id="KAF2478624.1"/>
    </source>
</evidence>
<dbReference type="InterPro" id="IPR011333">
    <property type="entry name" value="SKP1/BTB/POZ_sf"/>
</dbReference>
<organism evidence="3 4">
    <name type="scientific">Neohortaea acidophila</name>
    <dbReference type="NCBI Taxonomy" id="245834"/>
    <lineage>
        <taxon>Eukaryota</taxon>
        <taxon>Fungi</taxon>
        <taxon>Dikarya</taxon>
        <taxon>Ascomycota</taxon>
        <taxon>Pezizomycotina</taxon>
        <taxon>Dothideomycetes</taxon>
        <taxon>Dothideomycetidae</taxon>
        <taxon>Mycosphaerellales</taxon>
        <taxon>Teratosphaeriaceae</taxon>
        <taxon>Neohortaea</taxon>
    </lineage>
</organism>
<evidence type="ECO:0000256" key="1">
    <source>
        <dbReference type="SAM" id="Coils"/>
    </source>
</evidence>
<dbReference type="InterPro" id="IPR000210">
    <property type="entry name" value="BTB/POZ_dom"/>
</dbReference>
<dbReference type="PROSITE" id="PS50097">
    <property type="entry name" value="BTB"/>
    <property type="match status" value="1"/>
</dbReference>
<dbReference type="PANTHER" id="PTHR47843">
    <property type="entry name" value="BTB DOMAIN-CONTAINING PROTEIN-RELATED"/>
    <property type="match status" value="1"/>
</dbReference>
<reference evidence="3" key="1">
    <citation type="journal article" date="2020" name="Stud. Mycol.">
        <title>101 Dothideomycetes genomes: a test case for predicting lifestyles and emergence of pathogens.</title>
        <authorList>
            <person name="Haridas S."/>
            <person name="Albert R."/>
            <person name="Binder M."/>
            <person name="Bloem J."/>
            <person name="Labutti K."/>
            <person name="Salamov A."/>
            <person name="Andreopoulos B."/>
            <person name="Baker S."/>
            <person name="Barry K."/>
            <person name="Bills G."/>
            <person name="Bluhm B."/>
            <person name="Cannon C."/>
            <person name="Castanera R."/>
            <person name="Culley D."/>
            <person name="Daum C."/>
            <person name="Ezra D."/>
            <person name="Gonzalez J."/>
            <person name="Henrissat B."/>
            <person name="Kuo A."/>
            <person name="Liang C."/>
            <person name="Lipzen A."/>
            <person name="Lutzoni F."/>
            <person name="Magnuson J."/>
            <person name="Mondo S."/>
            <person name="Nolan M."/>
            <person name="Ohm R."/>
            <person name="Pangilinan J."/>
            <person name="Park H.-J."/>
            <person name="Ramirez L."/>
            <person name="Alfaro M."/>
            <person name="Sun H."/>
            <person name="Tritt A."/>
            <person name="Yoshinaga Y."/>
            <person name="Zwiers L.-H."/>
            <person name="Turgeon B."/>
            <person name="Goodwin S."/>
            <person name="Spatafora J."/>
            <person name="Crous P."/>
            <person name="Grigoriev I."/>
        </authorList>
    </citation>
    <scope>NUCLEOTIDE SEQUENCE</scope>
    <source>
        <strain evidence="3">CBS 113389</strain>
    </source>
</reference>
<dbReference type="CDD" id="cd18186">
    <property type="entry name" value="BTB_POZ_ZBTB_KLHL-like"/>
    <property type="match status" value="1"/>
</dbReference>
<dbReference type="OrthoDB" id="6359816at2759"/>
<evidence type="ECO:0000313" key="4">
    <source>
        <dbReference type="Proteomes" id="UP000799767"/>
    </source>
</evidence>
<dbReference type="GeneID" id="54479502"/>
<keyword evidence="1" id="KW-0175">Coiled coil</keyword>
<dbReference type="Gene3D" id="3.30.710.10">
    <property type="entry name" value="Potassium Channel Kv1.1, Chain A"/>
    <property type="match status" value="1"/>
</dbReference>
<keyword evidence="4" id="KW-1185">Reference proteome</keyword>
<feature type="domain" description="BTB" evidence="2">
    <location>
        <begin position="18"/>
        <end position="85"/>
    </location>
</feature>
<accession>A0A6A6PFX3</accession>
<feature type="coiled-coil region" evidence="1">
    <location>
        <begin position="260"/>
        <end position="323"/>
    </location>
</feature>
<sequence length="394" mass="44047">MASFAKNSDNLRVKTKYCDLEIRVDDISFYVHRIIVCPNSEVLAKECDDASKDEMACVVVHTSFNADTMERMLQFLYEGDYIVKETPGLSPSHTGRELIDDEPALKRRCLSQSVPPPSSTPAVKVESQENDEHVINVAMSISSAAMSHAEAYAIAKHYLLPSLRVLALERFKACKSLSYKEEFARLVSIVRLDADDGLLKELLSILFDDHLDWLTDDTFAAALTQSIGLHDFGAAVLATLSGKLFAEREHRREEAKQPTANDLQAELDQENKALAAANDRVLQIEHNARLETGKLQQQLDAALAQAENNNNVANVNRNLLKQRGELLKKETARADKASAIWKQIVKLVNERQDCDGCGSARYLRLVKDDRSTSFPSGSMLKCVRCKQQYYGDLI</sequence>
<gene>
    <name evidence="3" type="ORF">BDY17DRAFT_55359</name>
</gene>
<evidence type="ECO:0000259" key="2">
    <source>
        <dbReference type="PROSITE" id="PS50097"/>
    </source>
</evidence>
<protein>
    <recommendedName>
        <fullName evidence="2">BTB domain-containing protein</fullName>
    </recommendedName>
</protein>
<dbReference type="EMBL" id="MU001643">
    <property type="protein sequence ID" value="KAF2478624.1"/>
    <property type="molecule type" value="Genomic_DNA"/>
</dbReference>
<dbReference type="AlphaFoldDB" id="A0A6A6PFX3"/>
<dbReference type="Proteomes" id="UP000799767">
    <property type="component" value="Unassembled WGS sequence"/>
</dbReference>
<dbReference type="Pfam" id="PF00651">
    <property type="entry name" value="BTB"/>
    <property type="match status" value="1"/>
</dbReference>
<name>A0A6A6PFX3_9PEZI</name>
<dbReference type="SUPFAM" id="SSF54695">
    <property type="entry name" value="POZ domain"/>
    <property type="match status" value="1"/>
</dbReference>
<proteinExistence type="predicted"/>